<reference evidence="2" key="1">
    <citation type="submission" date="2020-08" db="EMBL/GenBank/DDBJ databases">
        <title>Plant Genome Project.</title>
        <authorList>
            <person name="Zhang R.-G."/>
        </authorList>
    </citation>
    <scope>NUCLEOTIDE SEQUENCE</scope>
    <source>
        <strain evidence="2">WSP0</strain>
        <tissue evidence="2">Leaf</tissue>
    </source>
</reference>
<organism evidence="2 3">
    <name type="scientific">Rhododendron griersonianum</name>
    <dbReference type="NCBI Taxonomy" id="479676"/>
    <lineage>
        <taxon>Eukaryota</taxon>
        <taxon>Viridiplantae</taxon>
        <taxon>Streptophyta</taxon>
        <taxon>Embryophyta</taxon>
        <taxon>Tracheophyta</taxon>
        <taxon>Spermatophyta</taxon>
        <taxon>Magnoliopsida</taxon>
        <taxon>eudicotyledons</taxon>
        <taxon>Gunneridae</taxon>
        <taxon>Pentapetalae</taxon>
        <taxon>asterids</taxon>
        <taxon>Ericales</taxon>
        <taxon>Ericaceae</taxon>
        <taxon>Ericoideae</taxon>
        <taxon>Rhodoreae</taxon>
        <taxon>Rhododendron</taxon>
    </lineage>
</organism>
<dbReference type="Proteomes" id="UP000823749">
    <property type="component" value="Chromosome 12"/>
</dbReference>
<dbReference type="AlphaFoldDB" id="A0AAV6HZM9"/>
<accession>A0AAV6HZM9</accession>
<evidence type="ECO:0000313" key="3">
    <source>
        <dbReference type="Proteomes" id="UP000823749"/>
    </source>
</evidence>
<feature type="region of interest" description="Disordered" evidence="1">
    <location>
        <begin position="1"/>
        <end position="22"/>
    </location>
</feature>
<keyword evidence="3" id="KW-1185">Reference proteome</keyword>
<name>A0AAV6HZM9_9ERIC</name>
<protein>
    <submittedName>
        <fullName evidence="2">Uncharacterized protein</fullName>
    </submittedName>
</protein>
<evidence type="ECO:0000313" key="2">
    <source>
        <dbReference type="EMBL" id="KAG5521922.1"/>
    </source>
</evidence>
<evidence type="ECO:0000256" key="1">
    <source>
        <dbReference type="SAM" id="MobiDB-lite"/>
    </source>
</evidence>
<comment type="caution">
    <text evidence="2">The sequence shown here is derived from an EMBL/GenBank/DDBJ whole genome shotgun (WGS) entry which is preliminary data.</text>
</comment>
<sequence>MDPNDSNENIEHGPISKGLNTNSVAEHCETLKGQACRDTPTLLNYIPSYKGVLRKKEKRKDGESTNKKKMAPSDNQGAQKGQKRPRVRLPTYRKSTAYWFSPTKPSDVEEPILPGFNVPLQTVIHCSAGHPNLCFRPGSVRGASGVSKREEAEISHDIAPPSPRKPRTVMTLRRMSLSLSFTWKRPSRR</sequence>
<proteinExistence type="predicted"/>
<dbReference type="EMBL" id="JACTNZ010000012">
    <property type="protein sequence ID" value="KAG5521922.1"/>
    <property type="molecule type" value="Genomic_DNA"/>
</dbReference>
<feature type="region of interest" description="Disordered" evidence="1">
    <location>
        <begin position="53"/>
        <end position="88"/>
    </location>
</feature>
<gene>
    <name evidence="2" type="ORF">RHGRI_034218</name>
</gene>